<dbReference type="AlphaFoldDB" id="A0A9P5JUV6"/>
<reference evidence="8" key="2">
    <citation type="journal article" date="2020" name="Nat. Commun.">
        <title>Large-scale genome sequencing of mycorrhizal fungi provides insights into the early evolution of symbiotic traits.</title>
        <authorList>
            <person name="Miyauchi S."/>
            <person name="Kiss E."/>
            <person name="Kuo A."/>
            <person name="Drula E."/>
            <person name="Kohler A."/>
            <person name="Sanchez-Garcia M."/>
            <person name="Morin E."/>
            <person name="Andreopoulos B."/>
            <person name="Barry K.W."/>
            <person name="Bonito G."/>
            <person name="Buee M."/>
            <person name="Carver A."/>
            <person name="Chen C."/>
            <person name="Cichocki N."/>
            <person name="Clum A."/>
            <person name="Culley D."/>
            <person name="Crous P.W."/>
            <person name="Fauchery L."/>
            <person name="Girlanda M."/>
            <person name="Hayes R.D."/>
            <person name="Keri Z."/>
            <person name="LaButti K."/>
            <person name="Lipzen A."/>
            <person name="Lombard V."/>
            <person name="Magnuson J."/>
            <person name="Maillard F."/>
            <person name="Murat C."/>
            <person name="Nolan M."/>
            <person name="Ohm R.A."/>
            <person name="Pangilinan J."/>
            <person name="Pereira M.F."/>
            <person name="Perotto S."/>
            <person name="Peter M."/>
            <person name="Pfister S."/>
            <person name="Riley R."/>
            <person name="Sitrit Y."/>
            <person name="Stielow J.B."/>
            <person name="Szollosi G."/>
            <person name="Zifcakova L."/>
            <person name="Stursova M."/>
            <person name="Spatafora J.W."/>
            <person name="Tedersoo L."/>
            <person name="Vaario L.M."/>
            <person name="Yamada A."/>
            <person name="Yan M."/>
            <person name="Wang P."/>
            <person name="Xu J."/>
            <person name="Bruns T."/>
            <person name="Baldrian P."/>
            <person name="Vilgalys R."/>
            <person name="Dunand C."/>
            <person name="Henrissat B."/>
            <person name="Grigoriev I.V."/>
            <person name="Hibbett D."/>
            <person name="Nagy L.G."/>
            <person name="Martin F.M."/>
        </authorList>
    </citation>
    <scope>NUCLEOTIDE SEQUENCE</scope>
    <source>
        <strain evidence="8">Prilba</strain>
    </source>
</reference>
<dbReference type="FunFam" id="1.20.58.340:FF:000008">
    <property type="entry name" value="CorA family metal ion transporter"/>
    <property type="match status" value="1"/>
</dbReference>
<dbReference type="FunFam" id="1.20.58.340:FF:000006">
    <property type="entry name" value="CorA family metal ion transporter"/>
    <property type="match status" value="1"/>
</dbReference>
<evidence type="ECO:0000256" key="7">
    <source>
        <dbReference type="SAM" id="Phobius"/>
    </source>
</evidence>
<dbReference type="OrthoDB" id="29879at2759"/>
<evidence type="ECO:0000313" key="8">
    <source>
        <dbReference type="EMBL" id="KAF8464345.1"/>
    </source>
</evidence>
<dbReference type="GO" id="GO:0016020">
    <property type="term" value="C:membrane"/>
    <property type="evidence" value="ECO:0007669"/>
    <property type="project" value="UniProtKB-SubCell"/>
</dbReference>
<dbReference type="SUPFAM" id="SSF143865">
    <property type="entry name" value="CorA soluble domain-like"/>
    <property type="match status" value="1"/>
</dbReference>
<keyword evidence="5 7" id="KW-0472">Membrane</keyword>
<dbReference type="GO" id="GO:0015095">
    <property type="term" value="F:magnesium ion transmembrane transporter activity"/>
    <property type="evidence" value="ECO:0007669"/>
    <property type="project" value="InterPro"/>
</dbReference>
<comment type="similarity">
    <text evidence="2">Belongs to the CorA metal ion transporter (MIT) (TC 1.A.35) family.</text>
</comment>
<gene>
    <name evidence="8" type="ORF">DFH94DRAFT_825069</name>
</gene>
<dbReference type="Gene3D" id="3.30.460.20">
    <property type="entry name" value="CorA soluble domain-like"/>
    <property type="match status" value="1"/>
</dbReference>
<evidence type="ECO:0000256" key="3">
    <source>
        <dbReference type="ARBA" id="ARBA00022692"/>
    </source>
</evidence>
<reference evidence="8" key="1">
    <citation type="submission" date="2019-10" db="EMBL/GenBank/DDBJ databases">
        <authorList>
            <consortium name="DOE Joint Genome Institute"/>
            <person name="Kuo A."/>
            <person name="Miyauchi S."/>
            <person name="Kiss E."/>
            <person name="Drula E."/>
            <person name="Kohler A."/>
            <person name="Sanchez-Garcia M."/>
            <person name="Andreopoulos B."/>
            <person name="Barry K.W."/>
            <person name="Bonito G."/>
            <person name="Buee M."/>
            <person name="Carver A."/>
            <person name="Chen C."/>
            <person name="Cichocki N."/>
            <person name="Clum A."/>
            <person name="Culley D."/>
            <person name="Crous P.W."/>
            <person name="Fauchery L."/>
            <person name="Girlanda M."/>
            <person name="Hayes R."/>
            <person name="Keri Z."/>
            <person name="LaButti K."/>
            <person name="Lipzen A."/>
            <person name="Lombard V."/>
            <person name="Magnuson J."/>
            <person name="Maillard F."/>
            <person name="Morin E."/>
            <person name="Murat C."/>
            <person name="Nolan M."/>
            <person name="Ohm R."/>
            <person name="Pangilinan J."/>
            <person name="Pereira M."/>
            <person name="Perotto S."/>
            <person name="Peter M."/>
            <person name="Riley R."/>
            <person name="Sitrit Y."/>
            <person name="Stielow B."/>
            <person name="Szollosi G."/>
            <person name="Zifcakova L."/>
            <person name="Stursova M."/>
            <person name="Spatafora J.W."/>
            <person name="Tedersoo L."/>
            <person name="Vaario L.-M."/>
            <person name="Yamada A."/>
            <person name="Yan M."/>
            <person name="Wang P."/>
            <person name="Xu J."/>
            <person name="Bruns T."/>
            <person name="Baldrian P."/>
            <person name="Vilgalys R."/>
            <person name="Henrissat B."/>
            <person name="Grigoriev I.V."/>
            <person name="Hibbett D."/>
            <person name="Nagy L.G."/>
            <person name="Martin F.M."/>
        </authorList>
    </citation>
    <scope>NUCLEOTIDE SEQUENCE</scope>
    <source>
        <strain evidence="8">Prilba</strain>
    </source>
</reference>
<dbReference type="InterPro" id="IPR044089">
    <property type="entry name" value="Alr1-like"/>
</dbReference>
<dbReference type="CDD" id="cd12829">
    <property type="entry name" value="Alr1p-like"/>
    <property type="match status" value="1"/>
</dbReference>
<dbReference type="InterPro" id="IPR045863">
    <property type="entry name" value="CorA_TM1_TM2"/>
</dbReference>
<accession>A0A9P5JUV6</accession>
<comment type="caution">
    <text evidence="8">The sequence shown here is derived from an EMBL/GenBank/DDBJ whole genome shotgun (WGS) entry which is preliminary data.</text>
</comment>
<dbReference type="InterPro" id="IPR002523">
    <property type="entry name" value="MgTranspt_CorA/ZnTranspt_ZntB"/>
</dbReference>
<dbReference type="Pfam" id="PF01544">
    <property type="entry name" value="CorA"/>
    <property type="match status" value="1"/>
</dbReference>
<proteinExistence type="inferred from homology"/>
<organism evidence="8 9">
    <name type="scientific">Russula ochroleuca</name>
    <dbReference type="NCBI Taxonomy" id="152965"/>
    <lineage>
        <taxon>Eukaryota</taxon>
        <taxon>Fungi</taxon>
        <taxon>Dikarya</taxon>
        <taxon>Basidiomycota</taxon>
        <taxon>Agaricomycotina</taxon>
        <taxon>Agaricomycetes</taxon>
        <taxon>Russulales</taxon>
        <taxon>Russulaceae</taxon>
        <taxon>Russula</taxon>
    </lineage>
</organism>
<feature type="transmembrane region" description="Helical" evidence="7">
    <location>
        <begin position="695"/>
        <end position="717"/>
    </location>
</feature>
<name>A0A9P5JUV6_9AGAM</name>
<dbReference type="SUPFAM" id="SSF144083">
    <property type="entry name" value="Magnesium transport protein CorA, transmembrane region"/>
    <property type="match status" value="1"/>
</dbReference>
<comment type="subcellular location">
    <subcellularLocation>
        <location evidence="1">Membrane</location>
        <topology evidence="1">Multi-pass membrane protein</topology>
    </subcellularLocation>
</comment>
<dbReference type="PANTHER" id="PTHR21535">
    <property type="entry name" value="MAGNESIUM AND COBALT TRANSPORT PROTEIN/MITOCHONDRIAL IMPORT INNER MEMBRANE TRANSLOCASE SUBUNIT TIM8"/>
    <property type="match status" value="1"/>
</dbReference>
<keyword evidence="4 7" id="KW-1133">Transmembrane helix</keyword>
<dbReference type="EMBL" id="WHVB01000057">
    <property type="protein sequence ID" value="KAF8464345.1"/>
    <property type="molecule type" value="Genomic_DNA"/>
</dbReference>
<protein>
    <recommendedName>
        <fullName evidence="10">Cora-domain-containing protein</fullName>
    </recommendedName>
</protein>
<dbReference type="GO" id="GO:0010961">
    <property type="term" value="P:intracellular magnesium ion homeostasis"/>
    <property type="evidence" value="ECO:0007669"/>
    <property type="project" value="TreeGrafter"/>
</dbReference>
<keyword evidence="3 7" id="KW-0812">Transmembrane</keyword>
<evidence type="ECO:0000256" key="4">
    <source>
        <dbReference type="ARBA" id="ARBA00022989"/>
    </source>
</evidence>
<dbReference type="PANTHER" id="PTHR21535:SF51">
    <property type="entry name" value="MANGANESE RESISTANCE PROTEIN MNR2"/>
    <property type="match status" value="1"/>
</dbReference>
<feature type="region of interest" description="Disordered" evidence="6">
    <location>
        <begin position="1"/>
        <end position="60"/>
    </location>
</feature>
<dbReference type="Proteomes" id="UP000759537">
    <property type="component" value="Unassembled WGS sequence"/>
</dbReference>
<evidence type="ECO:0000256" key="5">
    <source>
        <dbReference type="ARBA" id="ARBA00023136"/>
    </source>
</evidence>
<evidence type="ECO:0000313" key="9">
    <source>
        <dbReference type="Proteomes" id="UP000759537"/>
    </source>
</evidence>
<evidence type="ECO:0008006" key="10">
    <source>
        <dbReference type="Google" id="ProtNLM"/>
    </source>
</evidence>
<evidence type="ECO:0000256" key="2">
    <source>
        <dbReference type="ARBA" id="ARBA00009765"/>
    </source>
</evidence>
<feature type="region of interest" description="Disordered" evidence="6">
    <location>
        <begin position="230"/>
        <end position="249"/>
    </location>
</feature>
<dbReference type="InterPro" id="IPR045861">
    <property type="entry name" value="CorA_cytoplasmic_dom"/>
</dbReference>
<evidence type="ECO:0000256" key="6">
    <source>
        <dbReference type="SAM" id="MobiDB-lite"/>
    </source>
</evidence>
<keyword evidence="9" id="KW-1185">Reference proteome</keyword>
<evidence type="ECO:0000256" key="1">
    <source>
        <dbReference type="ARBA" id="ARBA00004141"/>
    </source>
</evidence>
<dbReference type="Gene3D" id="1.20.58.340">
    <property type="entry name" value="Magnesium transport protein CorA, transmembrane region"/>
    <property type="match status" value="2"/>
</dbReference>
<sequence length="722" mass="80382">MSSPINDPPMSSSPRSISRDRDGSPTLYRRSSLDSETAAATRRSITLSRSYNPLDPDARERQRTLDVDLAMHLSRARHGSVSVSPEASPLVMREHDDREPEIHPHHEETTFPSLFLQEEREMEIARGELPRRLHIDDPYQGTLTPNDLRQDLDMTHHLAERHGPHLLGPLHNATHQFDGTLPLYQPPAMLSRVTFNFQAMEDFAVAEKTRLGLANNGPDERFQHLRMRKPSQASAIGEVGSSGGSGTTDFRLPTPHALRERKLSQSNALPRRHGGGKMALFEGIPGAPPASLAAGLAPPLSVVPSFADLSSAEVNGVGHDRPYRFSFYSNALGATIHARSLSELPADGQSFEDMFAGVCGPVQSPAEPERRTTPGTASTLTTPFIRTPREDAKVSQGGNGGELYKSLIAPGPEGHTWWLDVLSPTDEEMKMLSKVFGIHPLTAEDIQMEEAREKIELFRSYYLVCFRSFDQDPYSPTHLEPLNMYIIVFREGILSFHFRPTPHPQNVRRRIKQLKDYISVTSDWISYALIDDITDAFGPLIQSIEYEVDSIDELVLILKEAEQTDMLRRIGRCRKKVMGLLRLMGNKADVVKGLAKRCNENWKVAPTSDIGLYLSDIQDHLITMTQNLNHYEKILSRTHSNYLAQISIEMTDANNQINEVLSKLTALGTILIPMNLITGIWGMNVHVPGQGIPGYGWFASIVGALVTIGLVGGFSAYKLMLR</sequence>